<dbReference type="PANTHER" id="PTHR30466:SF1">
    <property type="entry name" value="FMN REDUCTASE (NADH) RUTF"/>
    <property type="match status" value="1"/>
</dbReference>
<feature type="domain" description="Flavin reductase like" evidence="2">
    <location>
        <begin position="20"/>
        <end position="164"/>
    </location>
</feature>
<dbReference type="Gene3D" id="2.30.110.10">
    <property type="entry name" value="Electron Transport, Fmn-binding Protein, Chain A"/>
    <property type="match status" value="1"/>
</dbReference>
<dbReference type="InterPro" id="IPR002563">
    <property type="entry name" value="Flavin_Rdtase-like_dom"/>
</dbReference>
<dbReference type="GO" id="GO:0010181">
    <property type="term" value="F:FMN binding"/>
    <property type="evidence" value="ECO:0007669"/>
    <property type="project" value="InterPro"/>
</dbReference>
<name>A0A679JP53_VARPD</name>
<dbReference type="GO" id="GO:0042602">
    <property type="term" value="F:riboflavin reductase (NADPH) activity"/>
    <property type="evidence" value="ECO:0007669"/>
    <property type="project" value="TreeGrafter"/>
</dbReference>
<evidence type="ECO:0000259" key="2">
    <source>
        <dbReference type="SMART" id="SM00903"/>
    </source>
</evidence>
<protein>
    <submittedName>
        <fullName evidence="3">NADH:FAD oxidoreductase</fullName>
        <ecNumber evidence="3">1.5.1.37</ecNumber>
    </submittedName>
</protein>
<dbReference type="RefSeq" id="WP_339093052.1">
    <property type="nucleotide sequence ID" value="NZ_LR743508.1"/>
</dbReference>
<proteinExistence type="predicted"/>
<dbReference type="InterPro" id="IPR012349">
    <property type="entry name" value="Split_barrel_FMN-bd"/>
</dbReference>
<evidence type="ECO:0000313" key="3">
    <source>
        <dbReference type="EMBL" id="CAA2109107.1"/>
    </source>
</evidence>
<dbReference type="AlphaFoldDB" id="A0A679JP53"/>
<dbReference type="EC" id="1.5.1.37" evidence="3"/>
<dbReference type="SUPFAM" id="SSF50475">
    <property type="entry name" value="FMN-binding split barrel"/>
    <property type="match status" value="1"/>
</dbReference>
<dbReference type="GO" id="GO:0006208">
    <property type="term" value="P:pyrimidine nucleobase catabolic process"/>
    <property type="evidence" value="ECO:0007669"/>
    <property type="project" value="TreeGrafter"/>
</dbReference>
<dbReference type="InterPro" id="IPR050268">
    <property type="entry name" value="NADH-dep_flavin_reductase"/>
</dbReference>
<accession>A0A679JP53</accession>
<organism evidence="3">
    <name type="scientific">Variovorax paradoxus</name>
    <dbReference type="NCBI Taxonomy" id="34073"/>
    <lineage>
        <taxon>Bacteria</taxon>
        <taxon>Pseudomonadati</taxon>
        <taxon>Pseudomonadota</taxon>
        <taxon>Betaproteobacteria</taxon>
        <taxon>Burkholderiales</taxon>
        <taxon>Comamonadaceae</taxon>
        <taxon>Variovorax</taxon>
    </lineage>
</organism>
<evidence type="ECO:0000256" key="1">
    <source>
        <dbReference type="ARBA" id="ARBA00023002"/>
    </source>
</evidence>
<dbReference type="SMART" id="SM00903">
    <property type="entry name" value="Flavin_Reduct"/>
    <property type="match status" value="1"/>
</dbReference>
<dbReference type="PANTHER" id="PTHR30466">
    <property type="entry name" value="FLAVIN REDUCTASE"/>
    <property type="match status" value="1"/>
</dbReference>
<gene>
    <name evidence="3" type="primary">tftC</name>
    <name evidence="3" type="ORF">VVAX_05378</name>
</gene>
<keyword evidence="1 3" id="KW-0560">Oxidoreductase</keyword>
<reference evidence="3" key="1">
    <citation type="submission" date="2019-12" db="EMBL/GenBank/DDBJ databases">
        <authorList>
            <person name="Cremers G."/>
        </authorList>
    </citation>
    <scope>NUCLEOTIDE SEQUENCE</scope>
    <source>
        <strain evidence="3">Vvax</strain>
    </source>
</reference>
<sequence>MTAAAIAWPTAGGSDFRAAMRRLAAGVCVITTVDEGRYLGCTATAVTSVSAEPPILLVCLNRNSRTHAAVLRAGFFGVSVLAAEDAQLARDFAGMGRVPDRFWDDGWTTLHSGAPVLSNRAAAFDCRVTQSSGVASHTVIFGEVAWARHQAGSLLVYAEGNFARLSAH</sequence>
<dbReference type="Pfam" id="PF01613">
    <property type="entry name" value="Flavin_Reduct"/>
    <property type="match status" value="1"/>
</dbReference>
<dbReference type="EMBL" id="LR743508">
    <property type="protein sequence ID" value="CAA2109107.1"/>
    <property type="molecule type" value="Genomic_DNA"/>
</dbReference>